<dbReference type="OrthoDB" id="10255522at2759"/>
<feature type="compositionally biased region" description="Polar residues" evidence="1">
    <location>
        <begin position="36"/>
        <end position="48"/>
    </location>
</feature>
<dbReference type="RefSeq" id="XP_025351942.1">
    <property type="nucleotide sequence ID" value="XM_025500587.1"/>
</dbReference>
<dbReference type="EMBL" id="KZ819607">
    <property type="protein sequence ID" value="PWN31640.1"/>
    <property type="molecule type" value="Genomic_DNA"/>
</dbReference>
<feature type="region of interest" description="Disordered" evidence="1">
    <location>
        <begin position="158"/>
        <end position="219"/>
    </location>
</feature>
<dbReference type="GeneID" id="37022368"/>
<reference evidence="2 3" key="1">
    <citation type="journal article" date="2018" name="Mol. Biol. Evol.">
        <title>Broad Genomic Sampling Reveals a Smut Pathogenic Ancestry of the Fungal Clade Ustilaginomycotina.</title>
        <authorList>
            <person name="Kijpornyongpan T."/>
            <person name="Mondo S.J."/>
            <person name="Barry K."/>
            <person name="Sandor L."/>
            <person name="Lee J."/>
            <person name="Lipzen A."/>
            <person name="Pangilinan J."/>
            <person name="LaButti K."/>
            <person name="Hainaut M."/>
            <person name="Henrissat B."/>
            <person name="Grigoriev I.V."/>
            <person name="Spatafora J.W."/>
            <person name="Aime M.C."/>
        </authorList>
    </citation>
    <scope>NUCLEOTIDE SEQUENCE [LARGE SCALE GENOMIC DNA]</scope>
    <source>
        <strain evidence="2 3">MCA 3882</strain>
    </source>
</reference>
<dbReference type="AlphaFoldDB" id="A0A316V2A2"/>
<name>A0A316V2A2_9BASI</name>
<feature type="compositionally biased region" description="Basic and acidic residues" evidence="1">
    <location>
        <begin position="165"/>
        <end position="180"/>
    </location>
</feature>
<evidence type="ECO:0000313" key="3">
    <source>
        <dbReference type="Proteomes" id="UP000245771"/>
    </source>
</evidence>
<accession>A0A316V2A2</accession>
<feature type="region of interest" description="Disordered" evidence="1">
    <location>
        <begin position="231"/>
        <end position="251"/>
    </location>
</feature>
<dbReference type="Gene3D" id="6.10.250.3110">
    <property type="match status" value="1"/>
</dbReference>
<evidence type="ECO:0000256" key="1">
    <source>
        <dbReference type="SAM" id="MobiDB-lite"/>
    </source>
</evidence>
<feature type="compositionally biased region" description="Basic and acidic residues" evidence="1">
    <location>
        <begin position="50"/>
        <end position="67"/>
    </location>
</feature>
<proteinExistence type="predicted"/>
<keyword evidence="3" id="KW-1185">Reference proteome</keyword>
<evidence type="ECO:0000313" key="2">
    <source>
        <dbReference type="EMBL" id="PWN31640.1"/>
    </source>
</evidence>
<dbReference type="InParanoid" id="A0A316V2A2"/>
<feature type="compositionally biased region" description="Polar residues" evidence="1">
    <location>
        <begin position="235"/>
        <end position="250"/>
    </location>
</feature>
<feature type="compositionally biased region" description="Basic and acidic residues" evidence="1">
    <location>
        <begin position="458"/>
        <end position="516"/>
    </location>
</feature>
<organism evidence="2 3">
    <name type="scientific">Meira miltonrushii</name>
    <dbReference type="NCBI Taxonomy" id="1280837"/>
    <lineage>
        <taxon>Eukaryota</taxon>
        <taxon>Fungi</taxon>
        <taxon>Dikarya</taxon>
        <taxon>Basidiomycota</taxon>
        <taxon>Ustilaginomycotina</taxon>
        <taxon>Exobasidiomycetes</taxon>
        <taxon>Exobasidiales</taxon>
        <taxon>Brachybasidiaceae</taxon>
        <taxon>Meira</taxon>
    </lineage>
</organism>
<feature type="region of interest" description="Disordered" evidence="1">
    <location>
        <begin position="1"/>
        <end position="67"/>
    </location>
</feature>
<dbReference type="Proteomes" id="UP000245771">
    <property type="component" value="Unassembled WGS sequence"/>
</dbReference>
<gene>
    <name evidence="2" type="ORF">FA14DRAFT_175302</name>
</gene>
<feature type="region of interest" description="Disordered" evidence="1">
    <location>
        <begin position="458"/>
        <end position="519"/>
    </location>
</feature>
<sequence>MAKDVITDVKTTPIPSNGFPDEDAQTSRESVIENHVQANHSTSRNLVSEKQLRPSHKEVSSSRNQDDDGLRAYTRAASWYVLQGYGLYQLNDHVWLPGKPDFLSRISTFSWNKIRPSNRCHVQPCQELFRPTMNWFPQMCQWNMNQMEMPYGNSYPNASTSSYDNRPRTYHEHLPDEHQHSSTHNQTSSHKRRRRDEEEEQREKRNSPVPNEVSHSRTANPVYEAVCKERAAQNDAPSTETTPVSETDQVLGNIEHVSLSANTRTVDGCNDEQTSTSVIAQRSPPKAIDAKTIATFPSSGATPLTEHSDEDDSLFDLNKAVEKLNRDRLKEKKGKEESKELVRYLQTRCKQMYRDYFNSKDENEGLKKQVENLEKDNGKLREKKEKEELEELVRYLQTRCKQMYRDYFNSKDENEGLKKQVENLGKDNGKLREDLEKIKHHNEELEQCDKDLKQEIESMKQSNREMKQETEKMKQSNRELKQETERINQSNRDLKQEARRMKKVNDKSKQRNEEPRVTLQDCRSRLNVQETTVKIKKET</sequence>
<protein>
    <submittedName>
        <fullName evidence="2">Uncharacterized protein</fullName>
    </submittedName>
</protein>